<reference evidence="1" key="1">
    <citation type="submission" date="2022-05" db="EMBL/GenBank/DDBJ databases">
        <title>Chromosome-level genome of Chaenocephalus aceratus.</title>
        <authorList>
            <person name="Park H."/>
        </authorList>
    </citation>
    <scope>NUCLEOTIDE SEQUENCE</scope>
    <source>
        <strain evidence="1">KU_202001</strain>
    </source>
</reference>
<gene>
    <name evidence="1" type="ORF">KUCAC02_023813</name>
</gene>
<dbReference type="EMBL" id="CM043806">
    <property type="protein sequence ID" value="KAI4812424.1"/>
    <property type="molecule type" value="Genomic_DNA"/>
</dbReference>
<proteinExistence type="predicted"/>
<organism evidence="1 2">
    <name type="scientific">Chaenocephalus aceratus</name>
    <name type="common">Blackfin icefish</name>
    <name type="synonym">Chaenichthys aceratus</name>
    <dbReference type="NCBI Taxonomy" id="36190"/>
    <lineage>
        <taxon>Eukaryota</taxon>
        <taxon>Metazoa</taxon>
        <taxon>Chordata</taxon>
        <taxon>Craniata</taxon>
        <taxon>Vertebrata</taxon>
        <taxon>Euteleostomi</taxon>
        <taxon>Actinopterygii</taxon>
        <taxon>Neopterygii</taxon>
        <taxon>Teleostei</taxon>
        <taxon>Neoteleostei</taxon>
        <taxon>Acanthomorphata</taxon>
        <taxon>Eupercaria</taxon>
        <taxon>Perciformes</taxon>
        <taxon>Notothenioidei</taxon>
        <taxon>Channichthyidae</taxon>
        <taxon>Chaenocephalus</taxon>
    </lineage>
</organism>
<comment type="caution">
    <text evidence="1">The sequence shown here is derived from an EMBL/GenBank/DDBJ whole genome shotgun (WGS) entry which is preliminary data.</text>
</comment>
<sequence>MFESPLGSREELNPKENLDADDGDRKSNGLVLSCPHFRNEVGGEGERKISLSRANSANYTGMSESCSFESSLSSHCTNAGVSVLEVPRENQPIHREKVKRYIIEHIDLGAYYYHKFFYGREHQNYFGVDENLGPVAVSIRREKLDDGREKDGMQHNYRVTFRTSQLTTLRGAILEDAIPSTARHGTARGLPLKEVLEYVIPEINISCLRLSLNSPKVPEQLLKLDEQGLSFQHKVGVLYCKAGQSTEEEMYNNESAGPALEEFLDLLGQRVRLKGFTKYRAQLDNKTDSTGSHSLYTTYKDYELMFHVSTMLPYTPNNRQQLLRKRHIGNDIVTIVFQEPGALPFTPKHIRSHFQHVFVIVKVHNPCADNVCYSVAVSRSKDVPPFGPPIPKSVTFPKSAVFRDFLLAKVINGENAAHKSEKFRAMATRTRQEYLKDLAENFVSTATIDSAVKFSFITLGAKKKEKVKPRKDAQMLSVGAITWSVRARDFGQSLDVDCLLGISNEFIVLIEEESKNVVFNCSCRDVIGWTSGIMSIKIFYERGECVMLSAHDNCGEDIREMVQRLEITTRGCETSEMTLRRNGLGQLGFHVNFEGIVADVEPFGFAWKAGLRQGSRLVEICKVAVATLTHEQMIDLLRTSVSVKVIIIQPHEDGAPRRGCSELYRIPMVEYKVDSEGTPCEYKTPFRRNTTWHRVPATGGAPLSRGSPTQGPDRLQCQEILRQHQANIPRSTSFDRKLPDGSRTMQDMENPQVTSCNKGDQHYRSSPSNQSSSSDPGPCGSGTWSQQPGYDGCPSPILHEQAGDLQGGDGEIHREREPTLERTRSAEAKWHIPSTKVLNPLKQREGSKDSPNKLSRTGDKNSSHSSSNTLSSNASSNSDDKHFGSGDLMDPEMLGLTYIKGASTDSGIDTNPCVAPGARVLLQGRVGEQGHPWASEHHEDGASEEDHGKLYMPHGYASAIMSSHVTEGSIGDLSEISSHSRQMYAEEACRLQAAEQDGKSLQRLSKEEYLKMMLLDSPPGEDRSRKVSAVGSLSPRRSLYRTLSDESVCSNRKGSSYTSSHSSMLDQAMPNDILFSTTPPYHSTLPPRIVHNQGASNLRNDFWFSDGSLADRSKFSDPGLMPLPDPASGLDWSHLVDAARAFEDQRVASFCTMTDMQRAEALHISRELTRRVVEAEGAALGADGAPATLTGKVNQLEVILRQLQYDLRKEKDDKAMLQEEVQHLRQDNMRLQEESQTASAQLRKFTEWFFHSIDKKP</sequence>
<name>A0ACB9WFZ8_CHAAC</name>
<protein>
    <submittedName>
        <fullName evidence="1">Uncharacterized protein</fullName>
    </submittedName>
</protein>
<accession>A0ACB9WFZ8</accession>
<keyword evidence="2" id="KW-1185">Reference proteome</keyword>
<evidence type="ECO:0000313" key="2">
    <source>
        <dbReference type="Proteomes" id="UP001057452"/>
    </source>
</evidence>
<evidence type="ECO:0000313" key="1">
    <source>
        <dbReference type="EMBL" id="KAI4812424.1"/>
    </source>
</evidence>
<dbReference type="Proteomes" id="UP001057452">
    <property type="component" value="Chromosome 22"/>
</dbReference>